<dbReference type="InterPro" id="IPR031338">
    <property type="entry name" value="KDPG/KHG_AS_2"/>
</dbReference>
<evidence type="ECO:0000256" key="1">
    <source>
        <dbReference type="ARBA" id="ARBA00004761"/>
    </source>
</evidence>
<dbReference type="CDD" id="cd00452">
    <property type="entry name" value="KDPG_aldolase"/>
    <property type="match status" value="1"/>
</dbReference>
<name>A0A7X0MY11_9GAMM</name>
<dbReference type="PANTHER" id="PTHR30246">
    <property type="entry name" value="2-KETO-3-DEOXY-6-PHOSPHOGLUCONATE ALDOLASE"/>
    <property type="match status" value="1"/>
</dbReference>
<comment type="similarity">
    <text evidence="2">Belongs to the KHG/KDPG aldolase family.</text>
</comment>
<proteinExistence type="inferred from homology"/>
<evidence type="ECO:0000313" key="6">
    <source>
        <dbReference type="EMBL" id="MBB6522574.1"/>
    </source>
</evidence>
<evidence type="ECO:0000256" key="2">
    <source>
        <dbReference type="ARBA" id="ARBA00006906"/>
    </source>
</evidence>
<keyword evidence="4 6" id="KW-0456">Lyase</keyword>
<comment type="subunit">
    <text evidence="3">Homotrimer.</text>
</comment>
<evidence type="ECO:0000256" key="3">
    <source>
        <dbReference type="ARBA" id="ARBA00011233"/>
    </source>
</evidence>
<dbReference type="InterPro" id="IPR000887">
    <property type="entry name" value="Aldlse_KDPG_KHG"/>
</dbReference>
<gene>
    <name evidence="6" type="ORF">HNR48_002859</name>
</gene>
<dbReference type="GO" id="GO:0008674">
    <property type="term" value="F:2-dehydro-3-deoxy-6-phosphogalactonate aldolase activity"/>
    <property type="evidence" value="ECO:0007669"/>
    <property type="project" value="UniProtKB-EC"/>
</dbReference>
<comment type="caution">
    <text evidence="6">The sequence shown here is derived from an EMBL/GenBank/DDBJ whole genome shotgun (WGS) entry which is preliminary data.</text>
</comment>
<evidence type="ECO:0000313" key="7">
    <source>
        <dbReference type="Proteomes" id="UP000528457"/>
    </source>
</evidence>
<dbReference type="PROSITE" id="PS00160">
    <property type="entry name" value="ALDOLASE_KDPG_KHG_2"/>
    <property type="match status" value="1"/>
</dbReference>
<evidence type="ECO:0000256" key="5">
    <source>
        <dbReference type="ARBA" id="ARBA00023277"/>
    </source>
</evidence>
<dbReference type="Proteomes" id="UP000528457">
    <property type="component" value="Unassembled WGS sequence"/>
</dbReference>
<keyword evidence="5" id="KW-0119">Carbohydrate metabolism</keyword>
<organism evidence="6 7">
    <name type="scientific">Pseudoteredinibacter isoporae</name>
    <dbReference type="NCBI Taxonomy" id="570281"/>
    <lineage>
        <taxon>Bacteria</taxon>
        <taxon>Pseudomonadati</taxon>
        <taxon>Pseudomonadota</taxon>
        <taxon>Gammaproteobacteria</taxon>
        <taxon>Cellvibrionales</taxon>
        <taxon>Cellvibrionaceae</taxon>
        <taxon>Pseudoteredinibacter</taxon>
    </lineage>
</organism>
<sequence>MYSIHQDPLPQVAILRGVTPDEIVELASALYEQGFRIIEVPLNSPEPIESIRRLCDALGDKCLCGAGTVTHVEQVEEVYAVGGRLIVSPNVNTEVIKKSLELNMVSMPGFATASEAYEAYYAGARYLKLFPAASYGLGHVKALRSILPNDAKLLAVGGATPDNAGDWFSAGADGLGIGSDLYKPGIALDKLIAKAKRFQQLKK</sequence>
<dbReference type="NCBIfam" id="NF006600">
    <property type="entry name" value="PRK09140.1"/>
    <property type="match status" value="1"/>
</dbReference>
<dbReference type="RefSeq" id="WP_166845622.1">
    <property type="nucleotide sequence ID" value="NZ_JAAONY010000002.1"/>
</dbReference>
<keyword evidence="7" id="KW-1185">Reference proteome</keyword>
<comment type="pathway">
    <text evidence="1">Carbohydrate acid metabolism.</text>
</comment>
<dbReference type="PANTHER" id="PTHR30246:SF1">
    <property type="entry name" value="2-DEHYDRO-3-DEOXY-6-PHOSPHOGALACTONATE ALDOLASE-RELATED"/>
    <property type="match status" value="1"/>
</dbReference>
<dbReference type="AlphaFoldDB" id="A0A7X0MY11"/>
<reference evidence="6 7" key="1">
    <citation type="submission" date="2020-08" db="EMBL/GenBank/DDBJ databases">
        <title>Genomic Encyclopedia of Type Strains, Phase IV (KMG-IV): sequencing the most valuable type-strain genomes for metagenomic binning, comparative biology and taxonomic classification.</title>
        <authorList>
            <person name="Goeker M."/>
        </authorList>
    </citation>
    <scope>NUCLEOTIDE SEQUENCE [LARGE SCALE GENOMIC DNA]</scope>
    <source>
        <strain evidence="6 7">DSM 22368</strain>
    </source>
</reference>
<dbReference type="FunCoup" id="A0A7X0MY11">
    <property type="interactions" value="31"/>
</dbReference>
<dbReference type="Pfam" id="PF01081">
    <property type="entry name" value="Aldolase"/>
    <property type="match status" value="1"/>
</dbReference>
<dbReference type="Gene3D" id="3.20.20.70">
    <property type="entry name" value="Aldolase class I"/>
    <property type="match status" value="1"/>
</dbReference>
<accession>A0A7X0MY11</accession>
<dbReference type="SUPFAM" id="SSF51569">
    <property type="entry name" value="Aldolase"/>
    <property type="match status" value="1"/>
</dbReference>
<protein>
    <submittedName>
        <fullName evidence="6">2-dehydro-3-deoxyphosphogalactonate aldolase</fullName>
        <ecNumber evidence="6">4.1.2.21</ecNumber>
    </submittedName>
</protein>
<dbReference type="InterPro" id="IPR013785">
    <property type="entry name" value="Aldolase_TIM"/>
</dbReference>
<dbReference type="InParanoid" id="A0A7X0MY11"/>
<evidence type="ECO:0000256" key="4">
    <source>
        <dbReference type="ARBA" id="ARBA00023239"/>
    </source>
</evidence>
<dbReference type="EC" id="4.1.2.21" evidence="6"/>
<dbReference type="EMBL" id="JACHHT010000002">
    <property type="protein sequence ID" value="MBB6522574.1"/>
    <property type="molecule type" value="Genomic_DNA"/>
</dbReference>